<evidence type="ECO:0000313" key="3">
    <source>
        <dbReference type="Proteomes" id="UP000034032"/>
    </source>
</evidence>
<dbReference type="Proteomes" id="UP000034032">
    <property type="component" value="Unassembled WGS sequence"/>
</dbReference>
<feature type="non-terminal residue" evidence="2">
    <location>
        <position position="1"/>
    </location>
</feature>
<name>A0A0G1NDX1_9BACT</name>
<keyword evidence="1" id="KW-0812">Transmembrane</keyword>
<proteinExistence type="predicted"/>
<organism evidence="2 3">
    <name type="scientific">Candidatus Yanofskybacteria bacterium GW2011_GWA2_44_9</name>
    <dbReference type="NCBI Taxonomy" id="1619025"/>
    <lineage>
        <taxon>Bacteria</taxon>
        <taxon>Candidatus Yanofskyibacteriota</taxon>
    </lineage>
</organism>
<reference evidence="2 3" key="1">
    <citation type="journal article" date="2015" name="Nature">
        <title>rRNA introns, odd ribosomes, and small enigmatic genomes across a large radiation of phyla.</title>
        <authorList>
            <person name="Brown C.T."/>
            <person name="Hug L.A."/>
            <person name="Thomas B.C."/>
            <person name="Sharon I."/>
            <person name="Castelle C.J."/>
            <person name="Singh A."/>
            <person name="Wilkins M.J."/>
            <person name="Williams K.H."/>
            <person name="Banfield J.F."/>
        </authorList>
    </citation>
    <scope>NUCLEOTIDE SEQUENCE [LARGE SCALE GENOMIC DNA]</scope>
</reference>
<dbReference type="EMBL" id="LCJR01000007">
    <property type="protein sequence ID" value="KKT82399.1"/>
    <property type="molecule type" value="Genomic_DNA"/>
</dbReference>
<dbReference type="AlphaFoldDB" id="A0A0G1NDX1"/>
<keyword evidence="1" id="KW-0472">Membrane</keyword>
<evidence type="ECO:0000256" key="1">
    <source>
        <dbReference type="SAM" id="Phobius"/>
    </source>
</evidence>
<gene>
    <name evidence="2" type="ORF">UW79_C0007G0021</name>
</gene>
<sequence length="39" mass="4483">GGESPVLFEWWWLAGNIYFGISQLINGLAGWLADWIVRF</sequence>
<protein>
    <submittedName>
        <fullName evidence="2">Uncharacterized protein</fullName>
    </submittedName>
</protein>
<accession>A0A0G1NDX1</accession>
<feature type="transmembrane region" description="Helical" evidence="1">
    <location>
        <begin position="17"/>
        <end position="37"/>
    </location>
</feature>
<evidence type="ECO:0000313" key="2">
    <source>
        <dbReference type="EMBL" id="KKT82399.1"/>
    </source>
</evidence>
<comment type="caution">
    <text evidence="2">The sequence shown here is derived from an EMBL/GenBank/DDBJ whole genome shotgun (WGS) entry which is preliminary data.</text>
</comment>
<keyword evidence="1" id="KW-1133">Transmembrane helix</keyword>